<dbReference type="RefSeq" id="WP_250593300.1">
    <property type="nucleotide sequence ID" value="NZ_JAMLJM010000010.1"/>
</dbReference>
<dbReference type="Proteomes" id="UP001317191">
    <property type="component" value="Unassembled WGS sequence"/>
</dbReference>
<proteinExistence type="predicted"/>
<evidence type="ECO:0000313" key="2">
    <source>
        <dbReference type="Proteomes" id="UP001317191"/>
    </source>
</evidence>
<name>A0ABT0TR83_9FLAO</name>
<sequence length="165" mass="19102">MYSFYASQFAHEVANNSYDFINYKYGFTPETITDNLWIIDSEDEEGKIQKEAVDAVKVIFKSMNANEPIDEIAKNMQPLIEYFESLKTKYIGDDKGSRKIRYSAYFNLGKIYLYLDMPEKALAEGEGLIANDYDKKDGTNIINEAKKLINVFEKTKLNTRHNPIH</sequence>
<dbReference type="EMBL" id="JAMLJM010000010">
    <property type="protein sequence ID" value="MCL9809905.1"/>
    <property type="molecule type" value="Genomic_DNA"/>
</dbReference>
<organism evidence="1 2">
    <name type="scientific">Flavobacterium luminosum</name>
    <dbReference type="NCBI Taxonomy" id="2949086"/>
    <lineage>
        <taxon>Bacteria</taxon>
        <taxon>Pseudomonadati</taxon>
        <taxon>Bacteroidota</taxon>
        <taxon>Flavobacteriia</taxon>
        <taxon>Flavobacteriales</taxon>
        <taxon>Flavobacteriaceae</taxon>
        <taxon>Flavobacterium</taxon>
    </lineage>
</organism>
<keyword evidence="2" id="KW-1185">Reference proteome</keyword>
<evidence type="ECO:0000313" key="1">
    <source>
        <dbReference type="EMBL" id="MCL9809905.1"/>
    </source>
</evidence>
<accession>A0ABT0TR83</accession>
<gene>
    <name evidence="1" type="ORF">NAT50_11110</name>
</gene>
<comment type="caution">
    <text evidence="1">The sequence shown here is derived from an EMBL/GenBank/DDBJ whole genome shotgun (WGS) entry which is preliminary data.</text>
</comment>
<reference evidence="1 2" key="1">
    <citation type="submission" date="2022-05" db="EMBL/GenBank/DDBJ databases">
        <title>Flavobacterium sp., isolated from activated sludge.</title>
        <authorList>
            <person name="Ran Q."/>
        </authorList>
    </citation>
    <scope>NUCLEOTIDE SEQUENCE [LARGE SCALE GENOMIC DNA]</scope>
    <source>
        <strain evidence="1 2">HXWNR70</strain>
    </source>
</reference>
<protein>
    <submittedName>
        <fullName evidence="1">Uncharacterized protein</fullName>
    </submittedName>
</protein>